<evidence type="ECO:0000313" key="1">
    <source>
        <dbReference type="EMBL" id="KAA1132049.1"/>
    </source>
</evidence>
<protein>
    <submittedName>
        <fullName evidence="2">Uncharacterized protein</fullName>
    </submittedName>
</protein>
<reference evidence="2 3" key="1">
    <citation type="submission" date="2019-05" db="EMBL/GenBank/DDBJ databases">
        <title>Emergence of the Ug99 lineage of the wheat stem rust pathogen through somatic hybridization.</title>
        <authorList>
            <person name="Li F."/>
            <person name="Upadhyaya N.M."/>
            <person name="Sperschneider J."/>
            <person name="Matny O."/>
            <person name="Nguyen-Phuc H."/>
            <person name="Mago R."/>
            <person name="Raley C."/>
            <person name="Miller M.E."/>
            <person name="Silverstein K.A.T."/>
            <person name="Henningsen E."/>
            <person name="Hirsch C.D."/>
            <person name="Visser B."/>
            <person name="Pretorius Z.A."/>
            <person name="Steffenson B.J."/>
            <person name="Schwessinger B."/>
            <person name="Dodds P.N."/>
            <person name="Figueroa M."/>
        </authorList>
    </citation>
    <scope>NUCLEOTIDE SEQUENCE [LARGE SCALE GENOMIC DNA]</scope>
    <source>
        <strain evidence="2 3">Ug99</strain>
    </source>
</reference>
<dbReference type="AlphaFoldDB" id="A0A5B0SCK3"/>
<organism evidence="2 3">
    <name type="scientific">Puccinia graminis f. sp. tritici</name>
    <dbReference type="NCBI Taxonomy" id="56615"/>
    <lineage>
        <taxon>Eukaryota</taxon>
        <taxon>Fungi</taxon>
        <taxon>Dikarya</taxon>
        <taxon>Basidiomycota</taxon>
        <taxon>Pucciniomycotina</taxon>
        <taxon>Pucciniomycetes</taxon>
        <taxon>Pucciniales</taxon>
        <taxon>Pucciniaceae</taxon>
        <taxon>Puccinia</taxon>
    </lineage>
</organism>
<evidence type="ECO:0000313" key="2">
    <source>
        <dbReference type="EMBL" id="KAA1135229.1"/>
    </source>
</evidence>
<name>A0A5B0SCK3_PUCGR</name>
<accession>A0A5B0SCK3</accession>
<dbReference type="EMBL" id="VDEP01000040">
    <property type="protein sequence ID" value="KAA1135229.1"/>
    <property type="molecule type" value="Genomic_DNA"/>
</dbReference>
<proteinExistence type="predicted"/>
<comment type="caution">
    <text evidence="2">The sequence shown here is derived from an EMBL/GenBank/DDBJ whole genome shotgun (WGS) entry which is preliminary data.</text>
</comment>
<dbReference type="EMBL" id="VDEP01000102">
    <property type="protein sequence ID" value="KAA1132049.1"/>
    <property type="molecule type" value="Genomic_DNA"/>
</dbReference>
<dbReference type="Proteomes" id="UP000325313">
    <property type="component" value="Unassembled WGS sequence"/>
</dbReference>
<gene>
    <name evidence="2" type="ORF">PGTUg99_019239</name>
    <name evidence="1" type="ORF">PGTUg99_036441</name>
</gene>
<sequence>MPLPLHLIDIMLPSLCNPIHSLLSNCKPIFCLIEITKSRFAVEAIVPYFKGFRREHLASLNNRELIYLLIDAIGNRRWKGDKAKTVAQARVGLPCDQDCSFHQLSPPIPRLDSVFLLRLSCGEGLRTK</sequence>
<evidence type="ECO:0000313" key="3">
    <source>
        <dbReference type="Proteomes" id="UP000325313"/>
    </source>
</evidence>